<feature type="compositionally biased region" description="Acidic residues" evidence="1">
    <location>
        <begin position="60"/>
        <end position="78"/>
    </location>
</feature>
<evidence type="ECO:0000256" key="1">
    <source>
        <dbReference type="SAM" id="MobiDB-lite"/>
    </source>
</evidence>
<evidence type="ECO:0000313" key="3">
    <source>
        <dbReference type="Proteomes" id="UP000600918"/>
    </source>
</evidence>
<comment type="caution">
    <text evidence="2">The sequence shown here is derived from an EMBL/GenBank/DDBJ whole genome shotgun (WGS) entry which is preliminary data.</text>
</comment>
<name>A0A834NC31_VESPE</name>
<gene>
    <name evidence="2" type="ORF">H0235_015309</name>
</gene>
<feature type="region of interest" description="Disordered" evidence="1">
    <location>
        <begin position="42"/>
        <end position="87"/>
    </location>
</feature>
<keyword evidence="3" id="KW-1185">Reference proteome</keyword>
<protein>
    <submittedName>
        <fullName evidence="2">Uncharacterized protein</fullName>
    </submittedName>
</protein>
<reference evidence="2" key="1">
    <citation type="journal article" date="2020" name="G3 (Bethesda)">
        <title>High-Quality Assemblies for Three Invasive Social Wasps from the &lt;i&gt;Vespula&lt;/i&gt; Genus.</title>
        <authorList>
            <person name="Harrop T.W.R."/>
            <person name="Guhlin J."/>
            <person name="McLaughlin G.M."/>
            <person name="Permina E."/>
            <person name="Stockwell P."/>
            <person name="Gilligan J."/>
            <person name="Le Lec M.F."/>
            <person name="Gruber M.A.M."/>
            <person name="Quinn O."/>
            <person name="Lovegrove M."/>
            <person name="Duncan E.J."/>
            <person name="Remnant E.J."/>
            <person name="Van Eeckhoven J."/>
            <person name="Graham B."/>
            <person name="Knapp R.A."/>
            <person name="Langford K.W."/>
            <person name="Kronenberg Z."/>
            <person name="Press M.O."/>
            <person name="Eacker S.M."/>
            <person name="Wilson-Rankin E.E."/>
            <person name="Purcell J."/>
            <person name="Lester P.J."/>
            <person name="Dearden P.K."/>
        </authorList>
    </citation>
    <scope>NUCLEOTIDE SEQUENCE</scope>
    <source>
        <strain evidence="2">Volc-1</strain>
    </source>
</reference>
<dbReference type="AlphaFoldDB" id="A0A834NC31"/>
<organism evidence="2 3">
    <name type="scientific">Vespula pensylvanica</name>
    <name type="common">Western yellow jacket</name>
    <name type="synonym">Wasp</name>
    <dbReference type="NCBI Taxonomy" id="30213"/>
    <lineage>
        <taxon>Eukaryota</taxon>
        <taxon>Metazoa</taxon>
        <taxon>Ecdysozoa</taxon>
        <taxon>Arthropoda</taxon>
        <taxon>Hexapoda</taxon>
        <taxon>Insecta</taxon>
        <taxon>Pterygota</taxon>
        <taxon>Neoptera</taxon>
        <taxon>Endopterygota</taxon>
        <taxon>Hymenoptera</taxon>
        <taxon>Apocrita</taxon>
        <taxon>Aculeata</taxon>
        <taxon>Vespoidea</taxon>
        <taxon>Vespidae</taxon>
        <taxon>Vespinae</taxon>
        <taxon>Vespula</taxon>
    </lineage>
</organism>
<evidence type="ECO:0000313" key="2">
    <source>
        <dbReference type="EMBL" id="KAF7401973.1"/>
    </source>
</evidence>
<sequence length="87" mass="10017">MVLGIHTYVDRHGAVAFAGSPAQSFVLIQSRIMKPVKCEALNRQDETSTMSTTTTMTTNEYEDDDEDEDEDEDEDDEKEEKKKERKR</sequence>
<proteinExistence type="predicted"/>
<dbReference type="EMBL" id="JACSDY010000017">
    <property type="protein sequence ID" value="KAF7401973.1"/>
    <property type="molecule type" value="Genomic_DNA"/>
</dbReference>
<dbReference type="Proteomes" id="UP000600918">
    <property type="component" value="Unassembled WGS sequence"/>
</dbReference>
<accession>A0A834NC31</accession>
<feature type="compositionally biased region" description="Low complexity" evidence="1">
    <location>
        <begin position="47"/>
        <end position="58"/>
    </location>
</feature>